<keyword evidence="1" id="KW-0732">Signal</keyword>
<sequence length="115" mass="12277">MPEAQMGSPLHSLFLALFFAFFAASHRASRSPVLAQKSPASVDVGVVLDLGTKTGKRSRTSISMAIDDFYALHGDHATRVALHFRDSDKDSVGAAAAGLDKLMGKKIGRPYISES</sequence>
<name>A0A9E7JU89_9LILI</name>
<evidence type="ECO:0000313" key="3">
    <source>
        <dbReference type="Proteomes" id="UP001055439"/>
    </source>
</evidence>
<reference evidence="2" key="1">
    <citation type="submission" date="2022-05" db="EMBL/GenBank/DDBJ databases">
        <title>The Musa troglodytarum L. genome provides insights into the mechanism of non-climacteric behaviour and enrichment of carotenoids.</title>
        <authorList>
            <person name="Wang J."/>
        </authorList>
    </citation>
    <scope>NUCLEOTIDE SEQUENCE</scope>
    <source>
        <tissue evidence="2">Leaf</tissue>
    </source>
</reference>
<organism evidence="2 3">
    <name type="scientific">Musa troglodytarum</name>
    <name type="common">fe'i banana</name>
    <dbReference type="NCBI Taxonomy" id="320322"/>
    <lineage>
        <taxon>Eukaryota</taxon>
        <taxon>Viridiplantae</taxon>
        <taxon>Streptophyta</taxon>
        <taxon>Embryophyta</taxon>
        <taxon>Tracheophyta</taxon>
        <taxon>Spermatophyta</taxon>
        <taxon>Magnoliopsida</taxon>
        <taxon>Liliopsida</taxon>
        <taxon>Zingiberales</taxon>
        <taxon>Musaceae</taxon>
        <taxon>Musa</taxon>
    </lineage>
</organism>
<dbReference type="PANTHER" id="PTHR34836:SF1">
    <property type="entry name" value="OS09G0428600 PROTEIN"/>
    <property type="match status" value="1"/>
</dbReference>
<accession>A0A9E7JU89</accession>
<dbReference type="InterPro" id="IPR015683">
    <property type="entry name" value="Ionotropic_Glu_rcpt"/>
</dbReference>
<evidence type="ECO:0000313" key="2">
    <source>
        <dbReference type="EMBL" id="URD94547.1"/>
    </source>
</evidence>
<dbReference type="PANTHER" id="PTHR34836">
    <property type="entry name" value="OS06G0188250 PROTEIN"/>
    <property type="match status" value="1"/>
</dbReference>
<dbReference type="EMBL" id="CP097506">
    <property type="protein sequence ID" value="URD94547.1"/>
    <property type="molecule type" value="Genomic_DNA"/>
</dbReference>
<gene>
    <name evidence="2" type="ORF">MUK42_10295</name>
</gene>
<dbReference type="OrthoDB" id="1931998at2759"/>
<feature type="signal peptide" evidence="1">
    <location>
        <begin position="1"/>
        <end position="28"/>
    </location>
</feature>
<keyword evidence="3" id="KW-1185">Reference proteome</keyword>
<feature type="chain" id="PRO_5039240178" evidence="1">
    <location>
        <begin position="29"/>
        <end position="115"/>
    </location>
</feature>
<proteinExistence type="predicted"/>
<dbReference type="Proteomes" id="UP001055439">
    <property type="component" value="Chromosome 4"/>
</dbReference>
<protein>
    <submittedName>
        <fullName evidence="2">Uncharacterized protein</fullName>
    </submittedName>
</protein>
<evidence type="ECO:0000256" key="1">
    <source>
        <dbReference type="SAM" id="SignalP"/>
    </source>
</evidence>
<dbReference type="AlphaFoldDB" id="A0A9E7JU89"/>